<feature type="non-terminal residue" evidence="2">
    <location>
        <position position="245"/>
    </location>
</feature>
<keyword evidence="3" id="KW-1185">Reference proteome</keyword>
<dbReference type="OrthoDB" id="2396415at2759"/>
<keyword evidence="1" id="KW-1133">Transmembrane helix</keyword>
<evidence type="ECO:0000256" key="1">
    <source>
        <dbReference type="SAM" id="Phobius"/>
    </source>
</evidence>
<keyword evidence="1" id="KW-0472">Membrane</keyword>
<proteinExistence type="predicted"/>
<dbReference type="Proteomes" id="UP000749646">
    <property type="component" value="Unassembled WGS sequence"/>
</dbReference>
<accession>A0A9P6JCW6</accession>
<sequence length="245" mass="25493">MRACQSMFASTAFCILSALLYIVTAVILIIFSIQKALREKQAAQVKVGGHYQLGPSPSEYRRAEQAHEVPTESVELKEEVVDTSPSTDPATITAANASTAATPDTAVLSPMTSPVTTTNATQGNIFSTQMYQDPANTAGHSASHPLPTTTVLSPPAGIVAGTPSPFNTYSGGGGGHVPQVSQGGYDYNTTPSGHMYGPSNHSDYYGHGATTGHIQQGSGVSNMSANAYNPYASSGNTYLPQGPHQ</sequence>
<dbReference type="AlphaFoldDB" id="A0A9P6JCW6"/>
<keyword evidence="1" id="KW-0812">Transmembrane</keyword>
<name>A0A9P6JCW6_9FUNG</name>
<protein>
    <submittedName>
        <fullName evidence="2">Uncharacterized protein</fullName>
    </submittedName>
</protein>
<feature type="transmembrane region" description="Helical" evidence="1">
    <location>
        <begin position="6"/>
        <end position="31"/>
    </location>
</feature>
<comment type="caution">
    <text evidence="2">The sequence shown here is derived from an EMBL/GenBank/DDBJ whole genome shotgun (WGS) entry which is preliminary data.</text>
</comment>
<dbReference type="EMBL" id="JAAAHW010005634">
    <property type="protein sequence ID" value="KAF9967354.1"/>
    <property type="molecule type" value="Genomic_DNA"/>
</dbReference>
<organism evidence="2 3">
    <name type="scientific">Modicella reniformis</name>
    <dbReference type="NCBI Taxonomy" id="1440133"/>
    <lineage>
        <taxon>Eukaryota</taxon>
        <taxon>Fungi</taxon>
        <taxon>Fungi incertae sedis</taxon>
        <taxon>Mucoromycota</taxon>
        <taxon>Mortierellomycotina</taxon>
        <taxon>Mortierellomycetes</taxon>
        <taxon>Mortierellales</taxon>
        <taxon>Mortierellaceae</taxon>
        <taxon>Modicella</taxon>
    </lineage>
</organism>
<gene>
    <name evidence="2" type="ORF">BGZ65_000057</name>
</gene>
<reference evidence="2" key="1">
    <citation type="journal article" date="2020" name="Fungal Divers.">
        <title>Resolving the Mortierellaceae phylogeny through synthesis of multi-gene phylogenetics and phylogenomics.</title>
        <authorList>
            <person name="Vandepol N."/>
            <person name="Liber J."/>
            <person name="Desiro A."/>
            <person name="Na H."/>
            <person name="Kennedy M."/>
            <person name="Barry K."/>
            <person name="Grigoriev I.V."/>
            <person name="Miller A.N."/>
            <person name="O'Donnell K."/>
            <person name="Stajich J.E."/>
            <person name="Bonito G."/>
        </authorList>
    </citation>
    <scope>NUCLEOTIDE SEQUENCE</scope>
    <source>
        <strain evidence="2">MES-2147</strain>
    </source>
</reference>
<evidence type="ECO:0000313" key="2">
    <source>
        <dbReference type="EMBL" id="KAF9967354.1"/>
    </source>
</evidence>
<evidence type="ECO:0000313" key="3">
    <source>
        <dbReference type="Proteomes" id="UP000749646"/>
    </source>
</evidence>